<dbReference type="GO" id="GO:0034045">
    <property type="term" value="C:phagophore assembly site membrane"/>
    <property type="evidence" value="ECO:0007669"/>
    <property type="project" value="UniProtKB-SubCell"/>
</dbReference>
<comment type="subcellular location">
    <subcellularLocation>
        <location evidence="7">Preautophagosomal structure membrane</location>
        <topology evidence="7">Peripheral membrane protein</topology>
    </subcellularLocation>
    <subcellularLocation>
        <location evidence="7">Vacuole membrane</location>
        <topology evidence="7">Peripheral membrane protein</topology>
    </subcellularLocation>
    <text evidence="7">During pexophagy, accumulates in the vacuolar membrane region, where the peroxisomes contact the vacuole.</text>
</comment>
<proteinExistence type="inferred from homology"/>
<dbReference type="GeneID" id="19239342"/>
<evidence type="ECO:0000256" key="1">
    <source>
        <dbReference type="ARBA" id="ARBA00009729"/>
    </source>
</evidence>
<feature type="region of interest" description="Disordered" evidence="9">
    <location>
        <begin position="1309"/>
        <end position="1397"/>
    </location>
</feature>
<comment type="function">
    <text evidence="7">Involved in cytoplasm to vacuole transport (Cvt), pexophagy, mitophagy and nucleophagy. Recruits mitochondria for their selective degradation via autophagy (mitophagy) during starvation. Works as scaffold proteins that recruit ATG proteins to the pre-autophagosome (PAS), the site of vesicle/autophagosome formation. Required for the Cvt vesicles completion.</text>
</comment>
<evidence type="ECO:0000313" key="12">
    <source>
        <dbReference type="EMBL" id="ERF76234.1"/>
    </source>
</evidence>
<dbReference type="PANTHER" id="PTHR13222">
    <property type="entry name" value="RB1-INDUCIBLE COILED-COIL"/>
    <property type="match status" value="1"/>
</dbReference>
<keyword evidence="6 8" id="KW-0175">Coiled coil</keyword>
<feature type="domain" description="Autophagy protein ATG17-like" evidence="10">
    <location>
        <begin position="107"/>
        <end position="457"/>
    </location>
</feature>
<dbReference type="GO" id="GO:0000045">
    <property type="term" value="P:autophagosome assembly"/>
    <property type="evidence" value="ECO:0007669"/>
    <property type="project" value="UniProtKB-UniRule"/>
</dbReference>
<dbReference type="Gene3D" id="1.10.287.1490">
    <property type="match status" value="1"/>
</dbReference>
<dbReference type="GO" id="GO:1903599">
    <property type="term" value="P:positive regulation of autophagy of mitochondrion"/>
    <property type="evidence" value="ECO:0007669"/>
    <property type="project" value="UniProtKB-UniRule"/>
</dbReference>
<organism evidence="12 13">
    <name type="scientific">Endocarpon pusillum (strain Z07020 / HMAS-L-300199)</name>
    <name type="common">Lichen-forming fungus</name>
    <dbReference type="NCBI Taxonomy" id="1263415"/>
    <lineage>
        <taxon>Eukaryota</taxon>
        <taxon>Fungi</taxon>
        <taxon>Dikarya</taxon>
        <taxon>Ascomycota</taxon>
        <taxon>Pezizomycotina</taxon>
        <taxon>Eurotiomycetes</taxon>
        <taxon>Chaetothyriomycetidae</taxon>
        <taxon>Verrucariales</taxon>
        <taxon>Verrucariaceae</taxon>
        <taxon>Endocarpon</taxon>
    </lineage>
</organism>
<evidence type="ECO:0000256" key="9">
    <source>
        <dbReference type="SAM" id="MobiDB-lite"/>
    </source>
</evidence>
<dbReference type="HOGENOM" id="CLU_002803_1_0_1"/>
<dbReference type="OMA" id="GLRWYLI"/>
<sequence>MSLQIYLAHTGQRLQADPISFASPDALKSWIANQASVPIDRQILITGRGKNVRQQNLLTETEVFVYDKQYISPTCDDHPPDTPLPQILHLREPPTTLANQASFQAWRDLSKDRRTWAAELVESVAPYRDITRRCLEEADIIHRASSLALNNLQSHVRSIQDKFEETKLWAKAASDDHHNVLRDWKGNLQILDRVPATRDFAFLLQRPGTPTKKKAQHRSEPSDTITLRAFINEEEVERAASELSVDAHKFRIRLEELDATMTDISAATQEVEKDIHRGTESLSIEEFENLFADVETLTRKIGTDHEDLLRLPDHKNSIPTASRRALIHTRDLLPSLQSLASDISHFAHQVAIRRTSCLQASTLALQNISVIQSGLGDFQSQVSSLGLTSEGMDAYDTVRSVFDLPVAYGSTLVESIRRTEWTESIKADTDHVSQELKVYKEAEQRRRRKWRKSMGSLINEISDNTGLGIDISISDSGSPWPSSSRQGVFDYIESLRNVGIDDAVQHVTNLLKELEASKPRRKGARAFTGGSVHDVDVAIDNSSVLLGDEDDTMRNLRNEKSRLEDKLRASDSRVRKLEDLLHRQSQMNRPTSINFGPSPSEPERPPHSPVGLPSPRPNELMSRRSSVSSRRHSSNQNPEERVLIQRIVSLEADLRAERDSALKLQREAHADRRASTENRERMNEAESTKRDLLANLEAQRQEFDDERQLLEDEMHKLKIRLEEVEDELDRVLGSRDHQKMTSENTIVELQAELDRLRKCTSEEISKAQGQADFVRNDFMFQRDRANAIEKQLQQAKEESWSLQDQNLNLANQLRDQADAQLEHVSSLQAAHSHLSPGGPASGDLGRLASAIEILSEGLAIHARNSDEAAQLASAENKSLEEELLQTKSQLEQAKNQLATEETEIFTFRESLAQERGKVASLRNELADAQTELNNLRTKFAAGETGSEALKDRLSEEECKVADLTERLAVADSNAESFEQEILIWKDKVQNLTTEAKQWKDQLDARGVRAKDLSQRLLSHNDRMVRMLEQMGYSVVRQDDQLVIQRASRVNASMVLTSEGSTSMYRSLSGQLQTQHYSNASDLDTLYWMSDSDATSEDTKFQNFISTLSRLDIEAAADLVAKRYKDVENLARKYQKDSRAYREKTHRLQSEAHDKIAYRSFKEGDLALFLPTRNQATRPWAAFNVGAPHYFLREQDIHKLQSRDWLLARISKVEERVVDLSRSLSNGHHGNNLPAGVDRRSINTEASDHGSTKSVDDENPFELSDGLRWYMIDASEEKPGTAPFLTPGLGKSTVAATNIDARGSIRLTKEGKKIRDSSGSGTAAIATKTLTKSLDSRRSSSNSKKGHVMSPSTAANTAGDGNESAVLESSRPTSSSINQNPKPPPEAVNPSESAEQAREDAPIFEVGAVERPYSPRSLFIPGASSGKLRSGKLSNQETAMFSPLSRGTTITPGANRSPNKDQAQRQQQRQRQRQASPQKKPWDKLWSMEYRFESGGSGNGS</sequence>
<keyword evidence="7" id="KW-0472">Membrane</keyword>
<feature type="region of interest" description="Disordered" evidence="9">
    <location>
        <begin position="580"/>
        <end position="640"/>
    </location>
</feature>
<dbReference type="GO" id="GO:1990316">
    <property type="term" value="C:Atg1/ULK1 kinase complex"/>
    <property type="evidence" value="ECO:0007669"/>
    <property type="project" value="TreeGrafter"/>
</dbReference>
<dbReference type="GO" id="GO:0060090">
    <property type="term" value="F:molecular adaptor activity"/>
    <property type="evidence" value="ECO:0007669"/>
    <property type="project" value="TreeGrafter"/>
</dbReference>
<comment type="subunit">
    <text evidence="7">Homodimer.</text>
</comment>
<feature type="domain" description="Autophagy-related protein 11 C-terminal" evidence="11">
    <location>
        <begin position="1118"/>
        <end position="1274"/>
    </location>
</feature>
<feature type="compositionally biased region" description="Polar residues" evidence="9">
    <location>
        <begin position="1431"/>
        <end position="1456"/>
    </location>
</feature>
<evidence type="ECO:0000256" key="7">
    <source>
        <dbReference type="RuleBase" id="RU367075"/>
    </source>
</evidence>
<dbReference type="GO" id="GO:0034517">
    <property type="term" value="P:ribophagy"/>
    <property type="evidence" value="ECO:0007669"/>
    <property type="project" value="TreeGrafter"/>
</dbReference>
<dbReference type="GO" id="GO:0015031">
    <property type="term" value="P:protein transport"/>
    <property type="evidence" value="ECO:0007669"/>
    <property type="project" value="UniProtKB-KW"/>
</dbReference>
<keyword evidence="5 7" id="KW-0072">Autophagy</keyword>
<keyword evidence="7" id="KW-0926">Vacuole</keyword>
<keyword evidence="3 7" id="KW-0813">Transport</keyword>
<evidence type="ECO:0000256" key="3">
    <source>
        <dbReference type="ARBA" id="ARBA00022448"/>
    </source>
</evidence>
<dbReference type="EMBL" id="KE720772">
    <property type="protein sequence ID" value="ERF76234.1"/>
    <property type="molecule type" value="Genomic_DNA"/>
</dbReference>
<dbReference type="PANTHER" id="PTHR13222:SF1">
    <property type="entry name" value="RB1-INDUCIBLE COILED-COIL PROTEIN 1"/>
    <property type="match status" value="1"/>
</dbReference>
<evidence type="ECO:0000256" key="6">
    <source>
        <dbReference type="ARBA" id="ARBA00023054"/>
    </source>
</evidence>
<dbReference type="Pfam" id="PF10377">
    <property type="entry name" value="ATG11"/>
    <property type="match status" value="1"/>
</dbReference>
<dbReference type="InterPro" id="IPR019460">
    <property type="entry name" value="Atg11_C"/>
</dbReference>
<dbReference type="InterPro" id="IPR040040">
    <property type="entry name" value="ATG11"/>
</dbReference>
<dbReference type="eggNOG" id="ENOG502QVZE">
    <property type="taxonomic scope" value="Eukaryota"/>
</dbReference>
<dbReference type="RefSeq" id="XP_007786413.1">
    <property type="nucleotide sequence ID" value="XM_007788223.1"/>
</dbReference>
<dbReference type="GO" id="GO:0061709">
    <property type="term" value="P:reticulophagy"/>
    <property type="evidence" value="ECO:0007669"/>
    <property type="project" value="TreeGrafter"/>
</dbReference>
<name>U1I2N7_ENDPU</name>
<dbReference type="GO" id="GO:0034727">
    <property type="term" value="P:piecemeal microautophagy of the nucleus"/>
    <property type="evidence" value="ECO:0007669"/>
    <property type="project" value="TreeGrafter"/>
</dbReference>
<keyword evidence="4 7" id="KW-0653">Protein transport</keyword>
<dbReference type="Pfam" id="PF04108">
    <property type="entry name" value="ATG17_like"/>
    <property type="match status" value="1"/>
</dbReference>
<keyword evidence="13" id="KW-1185">Reference proteome</keyword>
<feature type="region of interest" description="Disordered" evidence="9">
    <location>
        <begin position="665"/>
        <end position="688"/>
    </location>
</feature>
<evidence type="ECO:0000256" key="4">
    <source>
        <dbReference type="ARBA" id="ARBA00022927"/>
    </source>
</evidence>
<evidence type="ECO:0000259" key="11">
    <source>
        <dbReference type="Pfam" id="PF10377"/>
    </source>
</evidence>
<dbReference type="GO" id="GO:0019901">
    <property type="term" value="F:protein kinase binding"/>
    <property type="evidence" value="ECO:0007669"/>
    <property type="project" value="TreeGrafter"/>
</dbReference>
<dbReference type="InterPro" id="IPR045326">
    <property type="entry name" value="ATG17-like_dom"/>
</dbReference>
<feature type="compositionally biased region" description="Polar residues" evidence="9">
    <location>
        <begin position="1369"/>
        <end position="1379"/>
    </location>
</feature>
<evidence type="ECO:0000313" key="13">
    <source>
        <dbReference type="Proteomes" id="UP000019373"/>
    </source>
</evidence>
<dbReference type="Proteomes" id="UP000019373">
    <property type="component" value="Unassembled WGS sequence"/>
</dbReference>
<feature type="coiled-coil region" evidence="8">
    <location>
        <begin position="862"/>
        <end position="1001"/>
    </location>
</feature>
<dbReference type="GO" id="GO:0000422">
    <property type="term" value="P:autophagy of mitochondrion"/>
    <property type="evidence" value="ECO:0007669"/>
    <property type="project" value="TreeGrafter"/>
</dbReference>
<accession>U1I2N7</accession>
<feature type="compositionally biased region" description="Low complexity" evidence="9">
    <location>
        <begin position="1463"/>
        <end position="1474"/>
    </location>
</feature>
<evidence type="ECO:0000256" key="8">
    <source>
        <dbReference type="SAM" id="Coils"/>
    </source>
</evidence>
<comment type="similarity">
    <text evidence="1 7">Belongs to the ATG11 family.</text>
</comment>
<feature type="compositionally biased region" description="Polar residues" evidence="9">
    <location>
        <begin position="583"/>
        <end position="595"/>
    </location>
</feature>
<feature type="compositionally biased region" description="Low complexity" evidence="9">
    <location>
        <begin position="1328"/>
        <end position="1342"/>
    </location>
</feature>
<reference evidence="13" key="1">
    <citation type="journal article" date="2014" name="BMC Genomics">
        <title>Genome characteristics reveal the impact of lichenization on lichen-forming fungus Endocarpon pusillum Hedwig (Verrucariales, Ascomycota).</title>
        <authorList>
            <person name="Wang Y.-Y."/>
            <person name="Liu B."/>
            <person name="Zhang X.-Y."/>
            <person name="Zhou Q.-M."/>
            <person name="Zhang T."/>
            <person name="Li H."/>
            <person name="Yu Y.-F."/>
            <person name="Zhang X.-L."/>
            <person name="Hao X.-Y."/>
            <person name="Wang M."/>
            <person name="Wang L."/>
            <person name="Wei J.-C."/>
        </authorList>
    </citation>
    <scope>NUCLEOTIDE SEQUENCE [LARGE SCALE GENOMIC DNA]</scope>
    <source>
        <strain evidence="13">Z07020 / HMAS-L-300199</strain>
    </source>
</reference>
<dbReference type="OrthoDB" id="447953at2759"/>
<dbReference type="GO" id="GO:0005774">
    <property type="term" value="C:vacuolar membrane"/>
    <property type="evidence" value="ECO:0007669"/>
    <property type="project" value="UniProtKB-SubCell"/>
</dbReference>
<evidence type="ECO:0000256" key="2">
    <source>
        <dbReference type="ARBA" id="ARBA00013804"/>
    </source>
</evidence>
<evidence type="ECO:0000256" key="5">
    <source>
        <dbReference type="ARBA" id="ARBA00023006"/>
    </source>
</evidence>
<feature type="region of interest" description="Disordered" evidence="9">
    <location>
        <begin position="1414"/>
        <end position="1500"/>
    </location>
</feature>
<gene>
    <name evidence="12" type="ORF">EPUS_04311</name>
</gene>
<feature type="coiled-coil region" evidence="8">
    <location>
        <begin position="546"/>
        <end position="580"/>
    </location>
</feature>
<evidence type="ECO:0000259" key="10">
    <source>
        <dbReference type="Pfam" id="PF04108"/>
    </source>
</evidence>
<protein>
    <recommendedName>
        <fullName evidence="2 7">Autophagy-related protein 11</fullName>
    </recommendedName>
</protein>